<comment type="caution">
    <text evidence="8">The sequence shown here is derived from an EMBL/GenBank/DDBJ whole genome shotgun (WGS) entry which is preliminary data.</text>
</comment>
<dbReference type="CDD" id="cd17474">
    <property type="entry name" value="MFS_YfmO_like"/>
    <property type="match status" value="1"/>
</dbReference>
<dbReference type="Pfam" id="PF07690">
    <property type="entry name" value="MFS_1"/>
    <property type="match status" value="1"/>
</dbReference>
<protein>
    <submittedName>
        <fullName evidence="8">Multidrug efflux protein YfmO</fullName>
    </submittedName>
</protein>
<dbReference type="InterPro" id="IPR053200">
    <property type="entry name" value="YfmO-like"/>
</dbReference>
<evidence type="ECO:0000256" key="5">
    <source>
        <dbReference type="ARBA" id="ARBA00023136"/>
    </source>
</evidence>
<dbReference type="InterPro" id="IPR036259">
    <property type="entry name" value="MFS_trans_sf"/>
</dbReference>
<dbReference type="GO" id="GO:0005886">
    <property type="term" value="C:plasma membrane"/>
    <property type="evidence" value="ECO:0007669"/>
    <property type="project" value="UniProtKB-SubCell"/>
</dbReference>
<dbReference type="GO" id="GO:0022857">
    <property type="term" value="F:transmembrane transporter activity"/>
    <property type="evidence" value="ECO:0007669"/>
    <property type="project" value="InterPro"/>
</dbReference>
<dbReference type="Gene3D" id="1.20.1250.20">
    <property type="entry name" value="MFS general substrate transporter like domains"/>
    <property type="match status" value="1"/>
</dbReference>
<keyword evidence="2" id="KW-0813">Transport</keyword>
<feature type="transmembrane region" description="Helical" evidence="6">
    <location>
        <begin position="136"/>
        <end position="156"/>
    </location>
</feature>
<sequence length="382" mass="41523">MTNNSNKKARAKYITIFATFLAFMGIGVVDPLLPTIAKSIGANSWQIEMLFTAYIFTMAIMMIPSGIISTKLGNKKMMVIGLAIVTIFSFLCSVSGGINELSIFRAGWGLGNAFFFATAMVLLISFSDEPSSAIGMYEAAIGLGMAGGPLLGGILGNYSWRLPFMATCLFILIAFLLVTFLVYEPENKKERKVAGISDLIKLIKLKRFLKVAIGAMCYYYGFFVILAYTPLVLKIPTIVLGLVFCGWGLMLAYGSAILSHTLEKKYEVSKILPYSLIIFIILMLGLFFIDNLYIRIVIVIISGLVSGLNNALFTTYAMASSPYGRDITSGAYNFVRWLGAAIAPILSGIISGLCNSSTPFIIASVIIFLGLISIKIKVKDVA</sequence>
<keyword evidence="5 6" id="KW-0472">Membrane</keyword>
<feature type="transmembrane region" description="Helical" evidence="6">
    <location>
        <begin position="162"/>
        <end position="183"/>
    </location>
</feature>
<dbReference type="EMBL" id="LTAY01000048">
    <property type="protein sequence ID" value="OPX47445.1"/>
    <property type="molecule type" value="Genomic_DNA"/>
</dbReference>
<feature type="transmembrane region" description="Helical" evidence="6">
    <location>
        <begin position="334"/>
        <end position="353"/>
    </location>
</feature>
<dbReference type="InterPro" id="IPR001958">
    <property type="entry name" value="Tet-R_TetA/multi-R_MdtG-like"/>
</dbReference>
<dbReference type="InterPro" id="IPR011701">
    <property type="entry name" value="MFS"/>
</dbReference>
<feature type="transmembrane region" description="Helical" evidence="6">
    <location>
        <begin position="208"/>
        <end position="229"/>
    </location>
</feature>
<feature type="domain" description="Major facilitator superfamily (MFS) profile" evidence="7">
    <location>
        <begin position="11"/>
        <end position="382"/>
    </location>
</feature>
<evidence type="ECO:0000313" key="8">
    <source>
        <dbReference type="EMBL" id="OPX47445.1"/>
    </source>
</evidence>
<name>A0A1V4SUB3_9CLOT</name>
<dbReference type="PANTHER" id="PTHR43683:SF1">
    <property type="entry name" value="MULTIDRUG EFFLUX PROTEIN YFMO"/>
    <property type="match status" value="1"/>
</dbReference>
<feature type="transmembrane region" description="Helical" evidence="6">
    <location>
        <begin position="359"/>
        <end position="378"/>
    </location>
</feature>
<feature type="transmembrane region" description="Helical" evidence="6">
    <location>
        <begin position="79"/>
        <end position="98"/>
    </location>
</feature>
<dbReference type="AlphaFoldDB" id="A0A1V4SUB3"/>
<dbReference type="SUPFAM" id="SSF103473">
    <property type="entry name" value="MFS general substrate transporter"/>
    <property type="match status" value="1"/>
</dbReference>
<evidence type="ECO:0000256" key="6">
    <source>
        <dbReference type="SAM" id="Phobius"/>
    </source>
</evidence>
<evidence type="ECO:0000256" key="1">
    <source>
        <dbReference type="ARBA" id="ARBA00004651"/>
    </source>
</evidence>
<feature type="transmembrane region" description="Helical" evidence="6">
    <location>
        <begin position="49"/>
        <end position="67"/>
    </location>
</feature>
<dbReference type="InterPro" id="IPR020846">
    <property type="entry name" value="MFS_dom"/>
</dbReference>
<feature type="transmembrane region" description="Helical" evidence="6">
    <location>
        <begin position="104"/>
        <end position="124"/>
    </location>
</feature>
<evidence type="ECO:0000256" key="4">
    <source>
        <dbReference type="ARBA" id="ARBA00022989"/>
    </source>
</evidence>
<keyword evidence="3 6" id="KW-0812">Transmembrane</keyword>
<comment type="subcellular location">
    <subcellularLocation>
        <location evidence="1">Cell membrane</location>
        <topology evidence="1">Multi-pass membrane protein</topology>
    </subcellularLocation>
</comment>
<evidence type="ECO:0000313" key="9">
    <source>
        <dbReference type="Proteomes" id="UP000191448"/>
    </source>
</evidence>
<proteinExistence type="predicted"/>
<feature type="transmembrane region" description="Helical" evidence="6">
    <location>
        <begin position="295"/>
        <end position="313"/>
    </location>
</feature>
<dbReference type="PANTHER" id="PTHR43683">
    <property type="entry name" value="MULTIDRUG EFFLUX PROTEIN YFMO"/>
    <property type="match status" value="1"/>
</dbReference>
<accession>A0A1V4SUB3</accession>
<feature type="transmembrane region" description="Helical" evidence="6">
    <location>
        <begin position="12"/>
        <end position="29"/>
    </location>
</feature>
<dbReference type="RefSeq" id="WP_080023201.1">
    <property type="nucleotide sequence ID" value="NZ_LTAY01000048.1"/>
</dbReference>
<feature type="transmembrane region" description="Helical" evidence="6">
    <location>
        <begin position="271"/>
        <end position="289"/>
    </location>
</feature>
<reference evidence="8 9" key="1">
    <citation type="submission" date="2016-02" db="EMBL/GenBank/DDBJ databases">
        <title>Genome sequence of Clostridium thermobutyricum DSM 4928.</title>
        <authorList>
            <person name="Poehlein A."/>
            <person name="Daniel R."/>
        </authorList>
    </citation>
    <scope>NUCLEOTIDE SEQUENCE [LARGE SCALE GENOMIC DNA]</scope>
    <source>
        <strain evidence="8 9">DSM 4928</strain>
    </source>
</reference>
<dbReference type="PROSITE" id="PS50850">
    <property type="entry name" value="MFS"/>
    <property type="match status" value="1"/>
</dbReference>
<organism evidence="8 9">
    <name type="scientific">Clostridium thermobutyricum DSM 4928</name>
    <dbReference type="NCBI Taxonomy" id="1121339"/>
    <lineage>
        <taxon>Bacteria</taxon>
        <taxon>Bacillati</taxon>
        <taxon>Bacillota</taxon>
        <taxon>Clostridia</taxon>
        <taxon>Eubacteriales</taxon>
        <taxon>Clostridiaceae</taxon>
        <taxon>Clostridium</taxon>
    </lineage>
</organism>
<gene>
    <name evidence="8" type="primary">yfmO</name>
    <name evidence="8" type="ORF">CLTHE_20080</name>
</gene>
<dbReference type="OrthoDB" id="66811at2"/>
<evidence type="ECO:0000256" key="2">
    <source>
        <dbReference type="ARBA" id="ARBA00022448"/>
    </source>
</evidence>
<dbReference type="PRINTS" id="PR01035">
    <property type="entry name" value="TCRTETA"/>
</dbReference>
<feature type="transmembrane region" description="Helical" evidence="6">
    <location>
        <begin position="235"/>
        <end position="259"/>
    </location>
</feature>
<evidence type="ECO:0000256" key="3">
    <source>
        <dbReference type="ARBA" id="ARBA00022692"/>
    </source>
</evidence>
<evidence type="ECO:0000259" key="7">
    <source>
        <dbReference type="PROSITE" id="PS50850"/>
    </source>
</evidence>
<keyword evidence="4 6" id="KW-1133">Transmembrane helix</keyword>
<dbReference type="Proteomes" id="UP000191448">
    <property type="component" value="Unassembled WGS sequence"/>
</dbReference>